<sequence length="38" mass="4307">MKVLLMLVMLTAFLMSPVVEAGLPKYPDPNRPNFLRFG</sequence>
<keyword evidence="1" id="KW-0732">Signal</keyword>
<evidence type="ECO:0000313" key="4">
    <source>
        <dbReference type="Proteomes" id="UP001331761"/>
    </source>
</evidence>
<dbReference type="Proteomes" id="UP001331761">
    <property type="component" value="Unassembled WGS sequence"/>
</dbReference>
<organism evidence="2 4">
    <name type="scientific">Trichostrongylus colubriformis</name>
    <name type="common">Black scour worm</name>
    <dbReference type="NCBI Taxonomy" id="6319"/>
    <lineage>
        <taxon>Eukaryota</taxon>
        <taxon>Metazoa</taxon>
        <taxon>Ecdysozoa</taxon>
        <taxon>Nematoda</taxon>
        <taxon>Chromadorea</taxon>
        <taxon>Rhabditida</taxon>
        <taxon>Rhabditina</taxon>
        <taxon>Rhabditomorpha</taxon>
        <taxon>Strongyloidea</taxon>
        <taxon>Trichostrongylidae</taxon>
        <taxon>Trichostrongylus</taxon>
    </lineage>
</organism>
<name>A0AAN8F6B3_TRICO</name>
<feature type="chain" id="PRO_5044710841" evidence="1">
    <location>
        <begin position="22"/>
        <end position="38"/>
    </location>
</feature>
<proteinExistence type="predicted"/>
<dbReference type="AlphaFoldDB" id="A0AAN8F6B3"/>
<evidence type="ECO:0000313" key="3">
    <source>
        <dbReference type="EMBL" id="KAK5980316.1"/>
    </source>
</evidence>
<evidence type="ECO:0000256" key="1">
    <source>
        <dbReference type="SAM" id="SignalP"/>
    </source>
</evidence>
<feature type="signal peptide" evidence="1">
    <location>
        <begin position="1"/>
        <end position="21"/>
    </location>
</feature>
<evidence type="ECO:0000313" key="2">
    <source>
        <dbReference type="EMBL" id="KAK5974076.1"/>
    </source>
</evidence>
<reference evidence="2 4" key="1">
    <citation type="submission" date="2019-10" db="EMBL/GenBank/DDBJ databases">
        <title>Assembly and Annotation for the nematode Trichostrongylus colubriformis.</title>
        <authorList>
            <person name="Martin J."/>
        </authorList>
    </citation>
    <scope>NUCLEOTIDE SEQUENCE [LARGE SCALE GENOMIC DNA]</scope>
    <source>
        <strain evidence="2">G859</strain>
        <tissue evidence="2">Whole worm</tissue>
    </source>
</reference>
<dbReference type="EMBL" id="WIXE01007578">
    <property type="protein sequence ID" value="KAK5980316.1"/>
    <property type="molecule type" value="Genomic_DNA"/>
</dbReference>
<comment type="caution">
    <text evidence="2">The sequence shown here is derived from an EMBL/GenBank/DDBJ whole genome shotgun (WGS) entry which is preliminary data.</text>
</comment>
<gene>
    <name evidence="3" type="ORF">GCK32_021473</name>
    <name evidence="2" type="ORF">GCK32_021599</name>
</gene>
<dbReference type="EMBL" id="WIXE01014701">
    <property type="protein sequence ID" value="KAK5974076.1"/>
    <property type="molecule type" value="Genomic_DNA"/>
</dbReference>
<protein>
    <submittedName>
        <fullName evidence="2">Uncharacterized protein</fullName>
    </submittedName>
</protein>
<keyword evidence="4" id="KW-1185">Reference proteome</keyword>
<accession>A0AAN8F6B3</accession>